<evidence type="ECO:0000313" key="2">
    <source>
        <dbReference type="Proteomes" id="UP000222366"/>
    </source>
</evidence>
<dbReference type="RefSeq" id="WP_099123855.1">
    <property type="nucleotide sequence ID" value="NZ_CAWNRH010000093.1"/>
</dbReference>
<dbReference type="Proteomes" id="UP000222366">
    <property type="component" value="Unassembled WGS sequence"/>
</dbReference>
<evidence type="ECO:0000313" key="1">
    <source>
        <dbReference type="EMBL" id="PHM67672.1"/>
    </source>
</evidence>
<accession>A0A2D0KW92</accession>
<keyword evidence="2" id="KW-1185">Reference proteome</keyword>
<dbReference type="EMBL" id="NJAJ01000002">
    <property type="protein sequence ID" value="PHM67672.1"/>
    <property type="molecule type" value="Genomic_DNA"/>
</dbReference>
<proteinExistence type="predicted"/>
<dbReference type="InterPro" id="IPR013783">
    <property type="entry name" value="Ig-like_fold"/>
</dbReference>
<name>A0A2D0KW92_9GAMM</name>
<comment type="caution">
    <text evidence="1">The sequence shown here is derived from an EMBL/GenBank/DDBJ whole genome shotgun (WGS) entry which is preliminary data.</text>
</comment>
<dbReference type="Gene3D" id="2.60.40.10">
    <property type="entry name" value="Immunoglobulins"/>
    <property type="match status" value="1"/>
</dbReference>
<dbReference type="AlphaFoldDB" id="A0A2D0KW92"/>
<protein>
    <recommendedName>
        <fullName evidence="3">Big-1 domain-containing protein</fullName>
    </recommendedName>
</protein>
<organism evidence="1 2">
    <name type="scientific">Xenorhabdus stockiae</name>
    <dbReference type="NCBI Taxonomy" id="351614"/>
    <lineage>
        <taxon>Bacteria</taxon>
        <taxon>Pseudomonadati</taxon>
        <taxon>Pseudomonadota</taxon>
        <taxon>Gammaproteobacteria</taxon>
        <taxon>Enterobacterales</taxon>
        <taxon>Morganellaceae</taxon>
        <taxon>Xenorhabdus</taxon>
    </lineage>
</organism>
<gene>
    <name evidence="1" type="ORF">Xsto_00235</name>
</gene>
<sequence>MKISINFFPSIKLFQGRPAIKIKILAYESSIAMPELNLIFECTLGSFVVNGQDTGQKKLLGCTDGSGETSVFIVGPDIGGDGKLTVSFQENSNPIGHQPYHFEATAHYALNFNVIGDYAMADGIQSNKVQAILTGTGPVVHLDNRKLNLSITGAASFEQNKITQATSIETDSKGNANFELYDTNAAGETVTLTGVMDGSKAEPTIININFQANLDCEASPPSDGQYIRTIFVYTIGDHTYLLRQRKCDHLVSVHKLLTGGLQGEQVSTGQKWVNFYDLLFPFTLGDEQYVFGLAKVFINSSTSAYKSYWIIAKLDEKGNKVIVDHDYYNCSYDVGFAYRSGKDQFIYLHSNDINDNGQYPYIIQKILPDGKMVRTPTEEKSWDCFYGATFFFSMEDKEYIYIHTKDPSLKAFAYELNKDGTVGEQSMSNTWEYYYYPEFAYYIGGTHYYAGQRFYDNYWFISYIKSGGVPEAQIEGENKWDTDYQYMIPFSIDGNQYFLRQDQSESHWYITQLIAGTNMGDDTDNSDNH</sequence>
<reference evidence="1 2" key="1">
    <citation type="journal article" date="2017" name="Nat. Microbiol.">
        <title>Natural product diversity associated with the nematode symbionts Photorhabdus and Xenorhabdus.</title>
        <authorList>
            <person name="Tobias N.J."/>
            <person name="Wolff H."/>
            <person name="Djahanschiri B."/>
            <person name="Grundmann F."/>
            <person name="Kronenwerth M."/>
            <person name="Shi Y.M."/>
            <person name="Simonyi S."/>
            <person name="Grun P."/>
            <person name="Shapiro-Ilan D."/>
            <person name="Pidot S.J."/>
            <person name="Stinear T.P."/>
            <person name="Ebersberger I."/>
            <person name="Bode H.B."/>
        </authorList>
    </citation>
    <scope>NUCLEOTIDE SEQUENCE [LARGE SCALE GENOMIC DNA]</scope>
    <source>
        <strain evidence="1 2">DSM 17904</strain>
    </source>
</reference>
<evidence type="ECO:0008006" key="3">
    <source>
        <dbReference type="Google" id="ProtNLM"/>
    </source>
</evidence>